<keyword evidence="2" id="KW-1185">Reference proteome</keyword>
<dbReference type="Proteomes" id="UP001596513">
    <property type="component" value="Unassembled WGS sequence"/>
</dbReference>
<dbReference type="EC" id="3.1.-.-" evidence="1"/>
<dbReference type="GO" id="GO:0016787">
    <property type="term" value="F:hydrolase activity"/>
    <property type="evidence" value="ECO:0007669"/>
    <property type="project" value="UniProtKB-KW"/>
</dbReference>
<protein>
    <submittedName>
        <fullName evidence="1">Dienelactone hydrolase family protein</fullName>
        <ecNumber evidence="1">3.1.-.-</ecNumber>
    </submittedName>
</protein>
<reference evidence="2" key="1">
    <citation type="journal article" date="2019" name="Int. J. Syst. Evol. Microbiol.">
        <title>The Global Catalogue of Microorganisms (GCM) 10K type strain sequencing project: providing services to taxonomists for standard genome sequencing and annotation.</title>
        <authorList>
            <consortium name="The Broad Institute Genomics Platform"/>
            <consortium name="The Broad Institute Genome Sequencing Center for Infectious Disease"/>
            <person name="Wu L."/>
            <person name="Ma J."/>
        </authorList>
    </citation>
    <scope>NUCLEOTIDE SEQUENCE [LARGE SCALE GENOMIC DNA]</scope>
    <source>
        <strain evidence="2">JCM 19635</strain>
    </source>
</reference>
<evidence type="ECO:0000313" key="1">
    <source>
        <dbReference type="EMBL" id="MFC7669209.1"/>
    </source>
</evidence>
<accession>A0ABW2UA11</accession>
<dbReference type="Gene3D" id="3.40.50.1820">
    <property type="entry name" value="alpha/beta hydrolase"/>
    <property type="match status" value="1"/>
</dbReference>
<keyword evidence="1" id="KW-0378">Hydrolase</keyword>
<name>A0ABW2UA11_9BACT</name>
<gene>
    <name evidence="1" type="ORF">ACFQT0_19010</name>
</gene>
<evidence type="ECO:0000313" key="2">
    <source>
        <dbReference type="Proteomes" id="UP001596513"/>
    </source>
</evidence>
<proteinExistence type="predicted"/>
<dbReference type="InterPro" id="IPR029058">
    <property type="entry name" value="AB_hydrolase_fold"/>
</dbReference>
<sequence>MTCDCHKLVEVPVAGARLTGELIIPSGARTLVIFSHGSGSSRLSSRNTYVAEVLHEHSIGTFLFDLLTPEEDAEYANRFDIPLLTDRLVAATDYLDTLPRASGLTFGYFGASTGAASALGAAARRPERVLAVVSRGGRPDLTGPGLSHVQAATLLIVGGLDAEVLALNRQAMDAMTCTKYLAVVPGATHLFEETGTLQQAADLAAAWFSRYLQPIPQTAS</sequence>
<comment type="caution">
    <text evidence="1">The sequence shown here is derived from an EMBL/GenBank/DDBJ whole genome shotgun (WGS) entry which is preliminary data.</text>
</comment>
<dbReference type="EMBL" id="JBHTEK010000001">
    <property type="protein sequence ID" value="MFC7669209.1"/>
    <property type="molecule type" value="Genomic_DNA"/>
</dbReference>
<dbReference type="RefSeq" id="WP_380204721.1">
    <property type="nucleotide sequence ID" value="NZ_JBHTEK010000001.1"/>
</dbReference>
<organism evidence="1 2">
    <name type="scientific">Hymenobacter humi</name>
    <dbReference type="NCBI Taxonomy" id="1411620"/>
    <lineage>
        <taxon>Bacteria</taxon>
        <taxon>Pseudomonadati</taxon>
        <taxon>Bacteroidota</taxon>
        <taxon>Cytophagia</taxon>
        <taxon>Cytophagales</taxon>
        <taxon>Hymenobacteraceae</taxon>
        <taxon>Hymenobacter</taxon>
    </lineage>
</organism>
<dbReference type="SUPFAM" id="SSF53474">
    <property type="entry name" value="alpha/beta-Hydrolases"/>
    <property type="match status" value="1"/>
</dbReference>